<organism evidence="5 6">
    <name type="scientific">Adineta ricciae</name>
    <name type="common">Rotifer</name>
    <dbReference type="NCBI Taxonomy" id="249248"/>
    <lineage>
        <taxon>Eukaryota</taxon>
        <taxon>Metazoa</taxon>
        <taxon>Spiralia</taxon>
        <taxon>Gnathifera</taxon>
        <taxon>Rotifera</taxon>
        <taxon>Eurotatoria</taxon>
        <taxon>Bdelloidea</taxon>
        <taxon>Adinetida</taxon>
        <taxon>Adinetidae</taxon>
        <taxon>Adineta</taxon>
    </lineage>
</organism>
<dbReference type="Proteomes" id="UP000663852">
    <property type="component" value="Unassembled WGS sequence"/>
</dbReference>
<evidence type="ECO:0000313" key="5">
    <source>
        <dbReference type="EMBL" id="CAF1184542.1"/>
    </source>
</evidence>
<dbReference type="PANTHER" id="PTHR36191:SF4">
    <property type="entry name" value="VWFD DOMAIN-CONTAINING PROTEIN"/>
    <property type="match status" value="1"/>
</dbReference>
<evidence type="ECO:0000259" key="4">
    <source>
        <dbReference type="Pfam" id="PF23283"/>
    </source>
</evidence>
<accession>A0A814V7W1</accession>
<evidence type="ECO:0000313" key="6">
    <source>
        <dbReference type="Proteomes" id="UP000663852"/>
    </source>
</evidence>
<dbReference type="PANTHER" id="PTHR36191">
    <property type="entry name" value="ENDO/EXONUCLEASE/PHOSPHATASE DOMAIN-CONTAINING PROTEIN-RELATED"/>
    <property type="match status" value="1"/>
</dbReference>
<protein>
    <recommendedName>
        <fullName evidence="4">UMOD/GP2/OIT3-like D8C domain-containing protein</fullName>
    </recommendedName>
</protein>
<feature type="domain" description="UMOD/GP2/OIT3-like D8C" evidence="4">
    <location>
        <begin position="74"/>
        <end position="153"/>
    </location>
</feature>
<name>A0A814V7W1_ADIRI</name>
<evidence type="ECO:0000256" key="3">
    <source>
        <dbReference type="SAM" id="SignalP"/>
    </source>
</evidence>
<dbReference type="EMBL" id="CAJNOJ010000139">
    <property type="protein sequence ID" value="CAF1184542.1"/>
    <property type="molecule type" value="Genomic_DNA"/>
</dbReference>
<keyword evidence="1 3" id="KW-0732">Signal</keyword>
<dbReference type="Pfam" id="PF23283">
    <property type="entry name" value="D8C_UMOD"/>
    <property type="match status" value="1"/>
</dbReference>
<dbReference type="InterPro" id="IPR057774">
    <property type="entry name" value="D8C_UMOD/GP2/OIT3-like"/>
</dbReference>
<comment type="caution">
    <text evidence="5">The sequence shown here is derived from an EMBL/GenBank/DDBJ whole genome shotgun (WGS) entry which is preliminary data.</text>
</comment>
<feature type="signal peptide" evidence="3">
    <location>
        <begin position="1"/>
        <end position="25"/>
    </location>
</feature>
<dbReference type="OrthoDB" id="2015116at2759"/>
<proteinExistence type="predicted"/>
<evidence type="ECO:0000256" key="1">
    <source>
        <dbReference type="ARBA" id="ARBA00022729"/>
    </source>
</evidence>
<gene>
    <name evidence="5" type="ORF">EDS130_LOCUS24441</name>
</gene>
<feature type="chain" id="PRO_5032707010" description="UMOD/GP2/OIT3-like D8C domain-containing protein" evidence="3">
    <location>
        <begin position="26"/>
        <end position="182"/>
    </location>
</feature>
<evidence type="ECO:0000256" key="2">
    <source>
        <dbReference type="ARBA" id="ARBA00023157"/>
    </source>
</evidence>
<sequence length="182" mass="20375">MRMLYSLSVGLVKFWFIMMIVQNESAAILSSPQCNNYTLIDDPTRSVNATNTGNYTCDRDFFTSVPMWFRFVGAGGSQLTTDPVEIYHCTTHAPGWYSSEMPLSSDTTVNGTVCFTWSGSYCNWNNTISVTNCGSYYVYQLSQPPTCRLRYCTTIVPTDWLTSTAKITTKGKIPNAKTLPIL</sequence>
<keyword evidence="2" id="KW-1015">Disulfide bond</keyword>
<dbReference type="AlphaFoldDB" id="A0A814V7W1"/>
<reference evidence="5" key="1">
    <citation type="submission" date="2021-02" db="EMBL/GenBank/DDBJ databases">
        <authorList>
            <person name="Nowell W R."/>
        </authorList>
    </citation>
    <scope>NUCLEOTIDE SEQUENCE</scope>
</reference>